<feature type="compositionally biased region" description="Polar residues" evidence="3">
    <location>
        <begin position="605"/>
        <end position="620"/>
    </location>
</feature>
<feature type="compositionally biased region" description="Basic and acidic residues" evidence="3">
    <location>
        <begin position="536"/>
        <end position="548"/>
    </location>
</feature>
<feature type="domain" description="Rab-GAP TBC" evidence="5">
    <location>
        <begin position="1625"/>
        <end position="1807"/>
    </location>
</feature>
<feature type="compositionally biased region" description="Basic and acidic residues" evidence="3">
    <location>
        <begin position="691"/>
        <end position="705"/>
    </location>
</feature>
<feature type="compositionally biased region" description="Low complexity" evidence="3">
    <location>
        <begin position="117"/>
        <end position="133"/>
    </location>
</feature>
<feature type="region of interest" description="Disordered" evidence="3">
    <location>
        <begin position="87"/>
        <end position="345"/>
    </location>
</feature>
<feature type="compositionally biased region" description="Low complexity" evidence="3">
    <location>
        <begin position="645"/>
        <end position="660"/>
    </location>
</feature>
<evidence type="ECO:0000256" key="1">
    <source>
        <dbReference type="ARBA" id="ARBA00022443"/>
    </source>
</evidence>
<feature type="compositionally biased region" description="Low complexity" evidence="3">
    <location>
        <begin position="165"/>
        <end position="182"/>
    </location>
</feature>
<feature type="compositionally biased region" description="Low complexity" evidence="3">
    <location>
        <begin position="742"/>
        <end position="763"/>
    </location>
</feature>
<evidence type="ECO:0000313" key="6">
    <source>
        <dbReference type="EMBL" id="OCB89507.1"/>
    </source>
</evidence>
<feature type="region of interest" description="Disordered" evidence="3">
    <location>
        <begin position="485"/>
        <end position="563"/>
    </location>
</feature>
<dbReference type="Proteomes" id="UP000757232">
    <property type="component" value="Unassembled WGS sequence"/>
</dbReference>
<feature type="compositionally biased region" description="Low complexity" evidence="3">
    <location>
        <begin position="1425"/>
        <end position="1457"/>
    </location>
</feature>
<comment type="caution">
    <text evidence="6">The sequence shown here is derived from an EMBL/GenBank/DDBJ whole genome shotgun (WGS) entry which is preliminary data.</text>
</comment>
<name>A0A9Q5N725_SANBA</name>
<feature type="compositionally biased region" description="Low complexity" evidence="3">
    <location>
        <begin position="1367"/>
        <end position="1381"/>
    </location>
</feature>
<feature type="region of interest" description="Disordered" evidence="3">
    <location>
        <begin position="1291"/>
        <end position="1315"/>
    </location>
</feature>
<proteinExistence type="predicted"/>
<dbReference type="SMART" id="SM00164">
    <property type="entry name" value="TBC"/>
    <property type="match status" value="1"/>
</dbReference>
<sequence length="1914" mass="203697">MTTTTTTMDGTELARWTRFAAKGGIGKCTAVQDCVAESPEDLMFLKDDEIIVLMQLSGQTGFYLGYCEGVVGRFRGDHVKLHGKLKRPVMTKRASASAVSVASSPPPSVTPSPRMPLSPLTTSSSATNTSSTPTRDRDSRALSDPFDLELDAPPKSKTSEEGGSNTNTQTNVDTNTTTNETTEGSRRRLTRGADDLPGLEMFLPRSRSGSRSRPTSSRGGPGSGNVNQADENEKNEKRDRRRTRIVTPQFSASASPGSDSLDIPPSPLAPPSPASQHQDDAQTGPKQQESKPASPEKQPTEPERKEDKVRISVEEDGQKENSRISMTPEPLQQESLADKDASSLYDGASARSSFYSTHSYRSSVFGGGNGLSAAASDAFARLSQVDSDDGGIGMGIGLSMLQDMADDEDDDTSTGMAQPAPPTPRSEEQKKEVNHQNDELERNKERYEDEEQDSDIDYDDDDDGSYWDGADIYDNYRYSRYSVMTKNSRRKSRFSVISRNSEAKVGPKKEPPAPLDAESRLRPDSTVTSTVSPPIPKDESQPKDESAEKKKHVPPPLNFVKSTPYSSRALLSPLPAYSPVSASNRSTAEFSVGGSDLHSPLLHTNFASPKSTSSRATSFGTDEADRQSLSPQAGLNMFSVSAVDAPGPSMSVSGSGVASALRQRLEHEQSAGTTPLASPAASKEAVPSSLETRREDSARPGREIVVDDDESVNVTVIPAEEGAASLQENKDQSNEYDHTRDSVQSGVSTVSSASVESTATDTSGASDVSGYMRKIEADLASVSAVSGSTQPLNARSALADAEGSSTSTPTPTLTEFDVGVTTQPLRVQDRSAARSTPSPLPSPVPTLTPDQGRQPQTQVSEPPLSPLPSPLPSPREQLAIPRQREPQQSQDAKSSQGAQLLRPEQALFLPHPNAPRPNPAVVSGERTSTYGMPPVHEPISQRAPASGPPAPSDMPGSSLEATLRAASAARVGPAGVPHRSTIFGKTVVDLASSDGPVAIVWSLSPFPPDPVSRTNSPAPSPRVPRRATTAGASPLSQSVHVGSNLPSPSPRDLNFPASAVGIPGPPASPVPVRSASAGIPPPAVIAAAASNQAPLRPSSSSVSDNNPSTSSPNSTTSTSNHNKNVNNNNGVLLRPNFSPRVGTARPRSRSFSDFAREVPVGSVVMEKRASEEGSTPSTVASVQSLRESVALPANDASAGNGAGAASSNANNATGSNGVNGHPLRQSATVNGSSPPKRSIHTPSPLSRPENNAVVATETPRASSFSMSNSNSSSKSSIPLSPLGRTFISSSQTQLPNSVEANTARSSAAETSSLGLASGRPVIPAVSRSMGVRQMASVDNFRTGPDRQDAQPLFAPSKSVLQPIRRNSGPSAGPSSAAISGPVTAVANSVPSATNQQNVTASSPSPVQRLRRLSSPSSKRHERTISQQSQTSSTTSEMRSVVSPPPGAVASSSTPSPVQRSNSIKSKLSLSHLRMRHTAKESSIDTQTPSPSTGPATPVFDFDNQPETVQVQDAEFEMIRPTIRRVSSEPMSDDSIIIPDEGPSLQRDSTTVESPVSGSGRSLLSPHPSTIADSVTEHQHMPPRKSTEEDAAAHRARELKWMSVISSVPPPQARKNRKVRKLVFEGVPSSVRYLVWSHLTDCKAKRIPGVYGQLGKRGRVAASQVIERDAARCFSNHPHLQDPKGPLVGLLQTYLTMVPDVQYQTSLALVAGHLLLQSPEEDAFWIFTSMMDMNLRAYFSPKSVQMDADALVLGRAVELTHPQLAKKLFVDMSIPPLEICRTWLPSLFATTLPQDYVNRIWDVYFCEGPPFLFRVALAILSCCRGAIESSSDRTAVLSYLSRPETMSLLPEDPEEFVNLAMAVKIKDEDIKKQRVKVETELRRRTQSAQRNSAPRLVSSISLPRAGPGPTGVPPL</sequence>
<dbReference type="InterPro" id="IPR035969">
    <property type="entry name" value="Rab-GAP_TBC_sf"/>
</dbReference>
<feature type="region of interest" description="Disordered" evidence="3">
    <location>
        <begin position="1339"/>
        <end position="1502"/>
    </location>
</feature>
<feature type="region of interest" description="Disordered" evidence="3">
    <location>
        <begin position="1089"/>
        <end position="1149"/>
    </location>
</feature>
<dbReference type="PROSITE" id="PS50086">
    <property type="entry name" value="TBC_RABGAP"/>
    <property type="match status" value="1"/>
</dbReference>
<feature type="region of interest" description="Disordered" evidence="3">
    <location>
        <begin position="794"/>
        <end position="958"/>
    </location>
</feature>
<reference evidence="6" key="1">
    <citation type="submission" date="2016-06" db="EMBL/GenBank/DDBJ databases">
        <title>Draft Genome sequence of the fungus Inonotus baumii.</title>
        <authorList>
            <person name="Zhu H."/>
            <person name="Lin W."/>
        </authorList>
    </citation>
    <scope>NUCLEOTIDE SEQUENCE</scope>
    <source>
        <strain evidence="6">821</strain>
    </source>
</reference>
<feature type="compositionally biased region" description="Polar residues" evidence="3">
    <location>
        <begin position="1291"/>
        <end position="1314"/>
    </location>
</feature>
<feature type="compositionally biased region" description="Basic and acidic residues" evidence="3">
    <location>
        <begin position="425"/>
        <end position="447"/>
    </location>
</feature>
<feature type="domain" description="SH3" evidence="4">
    <location>
        <begin position="23"/>
        <end position="84"/>
    </location>
</feature>
<dbReference type="SUPFAM" id="SSF50044">
    <property type="entry name" value="SH3-domain"/>
    <property type="match status" value="1"/>
</dbReference>
<feature type="compositionally biased region" description="Pro residues" evidence="3">
    <location>
        <begin position="104"/>
        <end position="116"/>
    </location>
</feature>
<feature type="compositionally biased region" description="Low complexity" evidence="3">
    <location>
        <begin position="204"/>
        <end position="218"/>
    </location>
</feature>
<dbReference type="SUPFAM" id="SSF47923">
    <property type="entry name" value="Ypt/Rab-GAP domain of gyp1p"/>
    <property type="match status" value="2"/>
</dbReference>
<feature type="compositionally biased region" description="Low complexity" evidence="3">
    <location>
        <begin position="1194"/>
        <end position="1220"/>
    </location>
</feature>
<feature type="compositionally biased region" description="Polar residues" evidence="3">
    <location>
        <begin position="886"/>
        <end position="898"/>
    </location>
</feature>
<evidence type="ECO:0000259" key="4">
    <source>
        <dbReference type="PROSITE" id="PS50002"/>
    </source>
</evidence>
<feature type="compositionally biased region" description="Low complexity" evidence="3">
    <location>
        <begin position="94"/>
        <end position="103"/>
    </location>
</feature>
<feature type="region of interest" description="Disordered" evidence="3">
    <location>
        <begin position="1878"/>
        <end position="1914"/>
    </location>
</feature>
<feature type="compositionally biased region" description="Polar residues" evidence="3">
    <location>
        <begin position="1545"/>
        <end position="1572"/>
    </location>
</feature>
<feature type="compositionally biased region" description="Basic and acidic residues" evidence="3">
    <location>
        <begin position="298"/>
        <end position="322"/>
    </location>
</feature>
<dbReference type="InterPro" id="IPR050302">
    <property type="entry name" value="Rab_GAP_TBC_domain"/>
</dbReference>
<dbReference type="SMART" id="SM00326">
    <property type="entry name" value="SH3"/>
    <property type="match status" value="1"/>
</dbReference>
<feature type="compositionally biased region" description="Pro residues" evidence="3">
    <location>
        <begin position="264"/>
        <end position="273"/>
    </location>
</feature>
<dbReference type="Pfam" id="PF07653">
    <property type="entry name" value="SH3_2"/>
    <property type="match status" value="1"/>
</dbReference>
<feature type="compositionally biased region" description="Polar residues" evidence="3">
    <location>
        <begin position="1385"/>
        <end position="1400"/>
    </location>
</feature>
<feature type="compositionally biased region" description="Pro residues" evidence="3">
    <location>
        <begin position="863"/>
        <end position="873"/>
    </location>
</feature>
<dbReference type="PANTHER" id="PTHR47219">
    <property type="entry name" value="RAB GTPASE-ACTIVATING PROTEIN 1-LIKE"/>
    <property type="match status" value="1"/>
</dbReference>
<feature type="compositionally biased region" description="Polar residues" evidence="3">
    <location>
        <begin position="851"/>
        <end position="860"/>
    </location>
</feature>
<dbReference type="OrthoDB" id="159449at2759"/>
<dbReference type="Pfam" id="PF00566">
    <property type="entry name" value="RabGAP-TBC"/>
    <property type="match status" value="1"/>
</dbReference>
<dbReference type="InterPro" id="IPR001452">
    <property type="entry name" value="SH3_domain"/>
</dbReference>
<evidence type="ECO:0000259" key="5">
    <source>
        <dbReference type="PROSITE" id="PS50086"/>
    </source>
</evidence>
<feature type="compositionally biased region" description="Polar residues" evidence="3">
    <location>
        <begin position="1483"/>
        <end position="1494"/>
    </location>
</feature>
<feature type="region of interest" description="Disordered" evidence="3">
    <location>
        <begin position="1005"/>
        <end position="1060"/>
    </location>
</feature>
<protein>
    <submittedName>
        <fullName evidence="6">RabGAP/TBC</fullName>
    </submittedName>
</protein>
<accession>A0A9Q5N725</accession>
<feature type="compositionally biased region" description="Polar residues" evidence="3">
    <location>
        <begin position="1225"/>
        <end position="1244"/>
    </location>
</feature>
<evidence type="ECO:0000313" key="7">
    <source>
        <dbReference type="Proteomes" id="UP000757232"/>
    </source>
</evidence>
<dbReference type="PROSITE" id="PS50002">
    <property type="entry name" value="SH3"/>
    <property type="match status" value="1"/>
</dbReference>
<feature type="compositionally biased region" description="Low complexity" evidence="3">
    <location>
        <begin position="1262"/>
        <end position="1276"/>
    </location>
</feature>
<dbReference type="PANTHER" id="PTHR47219:SF9">
    <property type="entry name" value="GTPASE ACTIVATING PROTEIN AND CENTROSOME-ASSOCIATED, ISOFORM B"/>
    <property type="match status" value="1"/>
</dbReference>
<feature type="compositionally biased region" description="Polar residues" evidence="3">
    <location>
        <begin position="1034"/>
        <end position="1046"/>
    </location>
</feature>
<feature type="compositionally biased region" description="Acidic residues" evidence="3">
    <location>
        <begin position="448"/>
        <end position="465"/>
    </location>
</feature>
<dbReference type="InterPro" id="IPR036028">
    <property type="entry name" value="SH3-like_dom_sf"/>
</dbReference>
<keyword evidence="7" id="KW-1185">Reference proteome</keyword>
<feature type="compositionally biased region" description="Basic and acidic residues" evidence="3">
    <location>
        <begin position="501"/>
        <end position="523"/>
    </location>
</feature>
<feature type="compositionally biased region" description="Low complexity" evidence="3">
    <location>
        <begin position="804"/>
        <end position="814"/>
    </location>
</feature>
<evidence type="ECO:0000256" key="2">
    <source>
        <dbReference type="PROSITE-ProRule" id="PRU00192"/>
    </source>
</evidence>
<feature type="compositionally biased region" description="Low complexity" evidence="3">
    <location>
        <begin position="1401"/>
        <end position="1416"/>
    </location>
</feature>
<feature type="compositionally biased region" description="Basic and acidic residues" evidence="3">
    <location>
        <begin position="183"/>
        <end position="194"/>
    </location>
</feature>
<feature type="compositionally biased region" description="Basic and acidic residues" evidence="3">
    <location>
        <begin position="1574"/>
        <end position="1590"/>
    </location>
</feature>
<evidence type="ECO:0000256" key="3">
    <source>
        <dbReference type="SAM" id="MobiDB-lite"/>
    </source>
</evidence>
<gene>
    <name evidence="6" type="ORF">A7U60_g3302</name>
</gene>
<dbReference type="EMBL" id="LNZH02000154">
    <property type="protein sequence ID" value="OCB89507.1"/>
    <property type="molecule type" value="Genomic_DNA"/>
</dbReference>
<feature type="compositionally biased region" description="Polar residues" evidence="3">
    <location>
        <begin position="1458"/>
        <end position="1468"/>
    </location>
</feature>
<feature type="region of interest" description="Disordered" evidence="3">
    <location>
        <begin position="1525"/>
        <end position="1590"/>
    </location>
</feature>
<dbReference type="GO" id="GO:0031267">
    <property type="term" value="F:small GTPase binding"/>
    <property type="evidence" value="ECO:0007669"/>
    <property type="project" value="TreeGrafter"/>
</dbReference>
<dbReference type="Gene3D" id="1.10.8.270">
    <property type="entry name" value="putative rabgap domain of human tbc1 domain family member 14 like domains"/>
    <property type="match status" value="1"/>
</dbReference>
<dbReference type="Gene3D" id="1.10.472.80">
    <property type="entry name" value="Ypt/Rab-GAP domain of gyp1p, domain 3"/>
    <property type="match status" value="1"/>
</dbReference>
<organism evidence="6 7">
    <name type="scientific">Sanghuangporus baumii</name>
    <name type="common">Phellinus baumii</name>
    <dbReference type="NCBI Taxonomy" id="108892"/>
    <lineage>
        <taxon>Eukaryota</taxon>
        <taxon>Fungi</taxon>
        <taxon>Dikarya</taxon>
        <taxon>Basidiomycota</taxon>
        <taxon>Agaricomycotina</taxon>
        <taxon>Agaricomycetes</taxon>
        <taxon>Hymenochaetales</taxon>
        <taxon>Hymenochaetaceae</taxon>
        <taxon>Sanghuangporus</taxon>
    </lineage>
</organism>
<feature type="compositionally biased region" description="Low complexity" evidence="3">
    <location>
        <begin position="1089"/>
        <end position="1129"/>
    </location>
</feature>
<dbReference type="GO" id="GO:0005096">
    <property type="term" value="F:GTPase activator activity"/>
    <property type="evidence" value="ECO:0007669"/>
    <property type="project" value="TreeGrafter"/>
</dbReference>
<feature type="compositionally biased region" description="Basic and acidic residues" evidence="3">
    <location>
        <begin position="728"/>
        <end position="741"/>
    </location>
</feature>
<dbReference type="InterPro" id="IPR000195">
    <property type="entry name" value="Rab-GAP-TBC_dom"/>
</dbReference>
<feature type="region of interest" description="Disordered" evidence="3">
    <location>
        <begin position="387"/>
        <end position="470"/>
    </location>
</feature>
<feature type="region of interest" description="Disordered" evidence="3">
    <location>
        <begin position="1194"/>
        <end position="1279"/>
    </location>
</feature>
<keyword evidence="1 2" id="KW-0728">SH3 domain</keyword>
<feature type="region of interest" description="Disordered" evidence="3">
    <location>
        <begin position="586"/>
        <end position="766"/>
    </location>
</feature>